<name>A0A9D4WVV1_PEA</name>
<protein>
    <submittedName>
        <fullName evidence="5">Uncharacterized protein</fullName>
    </submittedName>
</protein>
<accession>A0A9D4WVV1</accession>
<reference evidence="5 6" key="1">
    <citation type="journal article" date="2022" name="Nat. Genet.">
        <title>Improved pea reference genome and pan-genome highlight genomic features and evolutionary characteristics.</title>
        <authorList>
            <person name="Yang T."/>
            <person name="Liu R."/>
            <person name="Luo Y."/>
            <person name="Hu S."/>
            <person name="Wang D."/>
            <person name="Wang C."/>
            <person name="Pandey M.K."/>
            <person name="Ge S."/>
            <person name="Xu Q."/>
            <person name="Li N."/>
            <person name="Li G."/>
            <person name="Huang Y."/>
            <person name="Saxena R.K."/>
            <person name="Ji Y."/>
            <person name="Li M."/>
            <person name="Yan X."/>
            <person name="He Y."/>
            <person name="Liu Y."/>
            <person name="Wang X."/>
            <person name="Xiang C."/>
            <person name="Varshney R.K."/>
            <person name="Ding H."/>
            <person name="Gao S."/>
            <person name="Zong X."/>
        </authorList>
    </citation>
    <scope>NUCLEOTIDE SEQUENCE [LARGE SCALE GENOMIC DNA]</scope>
    <source>
        <strain evidence="5 6">cv. Zhongwan 6</strain>
    </source>
</reference>
<sequence>MTVIILCALESYQMYQTNIEENVRFRFQRVEVNSERAPLLSRKDTDVTSWSSSYDSFSSDEENSSEGKSIIEGETSNNDLRRLCVICFDARRDCFFLPCGHFATCYTCGTR</sequence>
<dbReference type="InterPro" id="IPR013083">
    <property type="entry name" value="Znf_RING/FYVE/PHD"/>
</dbReference>
<keyword evidence="3" id="KW-0862">Zinc</keyword>
<keyword evidence="2" id="KW-0863">Zinc-finger</keyword>
<dbReference type="GO" id="GO:0008270">
    <property type="term" value="F:zinc ion binding"/>
    <property type="evidence" value="ECO:0007669"/>
    <property type="project" value="UniProtKB-KW"/>
</dbReference>
<proteinExistence type="predicted"/>
<evidence type="ECO:0000256" key="1">
    <source>
        <dbReference type="ARBA" id="ARBA00022723"/>
    </source>
</evidence>
<dbReference type="GO" id="GO:0005768">
    <property type="term" value="C:endosome"/>
    <property type="evidence" value="ECO:0007669"/>
    <property type="project" value="TreeGrafter"/>
</dbReference>
<feature type="compositionally biased region" description="Low complexity" evidence="4">
    <location>
        <begin position="47"/>
        <end position="57"/>
    </location>
</feature>
<evidence type="ECO:0000313" key="5">
    <source>
        <dbReference type="EMBL" id="KAI5408708.1"/>
    </source>
</evidence>
<dbReference type="PANTHER" id="PTHR46858">
    <property type="entry name" value="OS05G0521000 PROTEIN"/>
    <property type="match status" value="1"/>
</dbReference>
<feature type="region of interest" description="Disordered" evidence="4">
    <location>
        <begin position="33"/>
        <end position="71"/>
    </location>
</feature>
<evidence type="ECO:0000256" key="4">
    <source>
        <dbReference type="SAM" id="MobiDB-lite"/>
    </source>
</evidence>
<dbReference type="PANTHER" id="PTHR46858:SF11">
    <property type="entry name" value="LIGASE, PUTATIVE-RELATED"/>
    <property type="match status" value="1"/>
</dbReference>
<keyword evidence="6" id="KW-1185">Reference proteome</keyword>
<keyword evidence="1" id="KW-0479">Metal-binding</keyword>
<evidence type="ECO:0000256" key="3">
    <source>
        <dbReference type="ARBA" id="ARBA00022833"/>
    </source>
</evidence>
<dbReference type="Pfam" id="PF13920">
    <property type="entry name" value="zf-C3HC4_3"/>
    <property type="match status" value="1"/>
</dbReference>
<dbReference type="Gene3D" id="3.30.40.10">
    <property type="entry name" value="Zinc/RING finger domain, C3HC4 (zinc finger)"/>
    <property type="match status" value="1"/>
</dbReference>
<dbReference type="Proteomes" id="UP001058974">
    <property type="component" value="Chromosome 5"/>
</dbReference>
<evidence type="ECO:0000256" key="2">
    <source>
        <dbReference type="ARBA" id="ARBA00022771"/>
    </source>
</evidence>
<dbReference type="GO" id="GO:0061630">
    <property type="term" value="F:ubiquitin protein ligase activity"/>
    <property type="evidence" value="ECO:0007669"/>
    <property type="project" value="TreeGrafter"/>
</dbReference>
<comment type="caution">
    <text evidence="5">The sequence shown here is derived from an EMBL/GenBank/DDBJ whole genome shotgun (WGS) entry which is preliminary data.</text>
</comment>
<dbReference type="GO" id="GO:0016567">
    <property type="term" value="P:protein ubiquitination"/>
    <property type="evidence" value="ECO:0007669"/>
    <property type="project" value="TreeGrafter"/>
</dbReference>
<dbReference type="EMBL" id="JAMSHJ010000005">
    <property type="protein sequence ID" value="KAI5408708.1"/>
    <property type="molecule type" value="Genomic_DNA"/>
</dbReference>
<dbReference type="GO" id="GO:0009705">
    <property type="term" value="C:plant-type vacuole membrane"/>
    <property type="evidence" value="ECO:0007669"/>
    <property type="project" value="TreeGrafter"/>
</dbReference>
<evidence type="ECO:0000313" key="6">
    <source>
        <dbReference type="Proteomes" id="UP001058974"/>
    </source>
</evidence>
<gene>
    <name evidence="5" type="ORF">KIW84_054514</name>
</gene>
<dbReference type="AlphaFoldDB" id="A0A9D4WVV1"/>
<organism evidence="5 6">
    <name type="scientific">Pisum sativum</name>
    <name type="common">Garden pea</name>
    <name type="synonym">Lathyrus oleraceus</name>
    <dbReference type="NCBI Taxonomy" id="3888"/>
    <lineage>
        <taxon>Eukaryota</taxon>
        <taxon>Viridiplantae</taxon>
        <taxon>Streptophyta</taxon>
        <taxon>Embryophyta</taxon>
        <taxon>Tracheophyta</taxon>
        <taxon>Spermatophyta</taxon>
        <taxon>Magnoliopsida</taxon>
        <taxon>eudicotyledons</taxon>
        <taxon>Gunneridae</taxon>
        <taxon>Pentapetalae</taxon>
        <taxon>rosids</taxon>
        <taxon>fabids</taxon>
        <taxon>Fabales</taxon>
        <taxon>Fabaceae</taxon>
        <taxon>Papilionoideae</taxon>
        <taxon>50 kb inversion clade</taxon>
        <taxon>NPAAA clade</taxon>
        <taxon>Hologalegina</taxon>
        <taxon>IRL clade</taxon>
        <taxon>Fabeae</taxon>
        <taxon>Lathyrus</taxon>
    </lineage>
</organism>
<dbReference type="Gramene" id="Psat05G0451400-T5">
    <property type="protein sequence ID" value="KAI5408708.1"/>
    <property type="gene ID" value="KIW84_054514"/>
</dbReference>